<feature type="transmembrane region" description="Helical" evidence="6">
    <location>
        <begin position="173"/>
        <end position="193"/>
    </location>
</feature>
<evidence type="ECO:0000256" key="2">
    <source>
        <dbReference type="ARBA" id="ARBA00022448"/>
    </source>
</evidence>
<evidence type="ECO:0000256" key="5">
    <source>
        <dbReference type="ARBA" id="ARBA00023136"/>
    </source>
</evidence>
<evidence type="ECO:0000256" key="1">
    <source>
        <dbReference type="ARBA" id="ARBA00004141"/>
    </source>
</evidence>
<feature type="transmembrane region" description="Helical" evidence="6">
    <location>
        <begin position="113"/>
        <end position="131"/>
    </location>
</feature>
<dbReference type="PATRIC" id="fig|1349767.4.peg.2749"/>
<keyword evidence="3 6" id="KW-0812">Transmembrane</keyword>
<feature type="transmembrane region" description="Helical" evidence="6">
    <location>
        <begin position="237"/>
        <end position="256"/>
    </location>
</feature>
<dbReference type="PANTHER" id="PTHR42718">
    <property type="entry name" value="MAJOR FACILITATOR SUPERFAMILY MULTIDRUG TRANSPORTER MFSC"/>
    <property type="match status" value="1"/>
</dbReference>
<keyword evidence="2" id="KW-0813">Transport</keyword>
<dbReference type="HOGENOM" id="CLU_023026_2_0_4"/>
<keyword evidence="9" id="KW-1185">Reference proteome</keyword>
<sequence length="547" mass="58548">MPGSPSTPLHSRRRRWAYFAVGLIVALTGGLGNALVTANLVNLQGTMGAYASEMLWLPAAYVMTTVSMNLLLVKFRQQYGLRLFTEVFLVLYALVTFGHLYANQLASALAVRAAHGMVGAALGTLGLYYTLQAFPARHRLKGLVFGLGFAQLALPLARIFTSELLEIGEWRGLYLFELGLTLLALGCVMALKLPPGDRFQSFEKLDFVTFVLFAPGVALLCAVLAQGRTAWWLEARWVGICLAASIALIAASLAIEHNRANPLLNTRWLTTARMTRLALSVLLFRIVLSESTGAVGFLQALGFNTDQMQTMFAVVLSGSVAGLVCSALLINPATLHRSLMFALVLIAIGAYIDGHATSQTRPANMYLSQFLLAFGGTYFLGPTMVAGFGAVIAEPRNLVSFSVMFAITQNMGGLLGTAIVGTVQTAREKFHSSYLVEHLTMLDPQVAARVQSGAGAYAGVLADPVLRSGQGVARLGAIATREANVLAYNDVFLLICGVAILTFLWLLLTQCRGTLGKRAHALNRALAHAAGVHAGMANVSIANSEPR</sequence>
<dbReference type="eggNOG" id="COG0477">
    <property type="taxonomic scope" value="Bacteria"/>
</dbReference>
<dbReference type="InterPro" id="IPR011701">
    <property type="entry name" value="MFS"/>
</dbReference>
<comment type="subcellular location">
    <subcellularLocation>
        <location evidence="1">Membrane</location>
        <topology evidence="1">Multi-pass membrane protein</topology>
    </subcellularLocation>
</comment>
<dbReference type="Gene3D" id="1.20.1250.20">
    <property type="entry name" value="MFS general substrate transporter like domains"/>
    <property type="match status" value="1"/>
</dbReference>
<dbReference type="EMBL" id="HG322949">
    <property type="protein sequence ID" value="CDG81676.1"/>
    <property type="molecule type" value="Genomic_DNA"/>
</dbReference>
<evidence type="ECO:0000313" key="8">
    <source>
        <dbReference type="EMBL" id="CDG81676.1"/>
    </source>
</evidence>
<reference evidence="8 9" key="1">
    <citation type="journal article" date="2015" name="Genome Announc.">
        <title>Genome Sequence of Mushroom Soft-Rot Pathogen Janthinobacterium agaricidamnosum.</title>
        <authorList>
            <person name="Graupner K."/>
            <person name="Lackner G."/>
            <person name="Hertweck C."/>
        </authorList>
    </citation>
    <scope>NUCLEOTIDE SEQUENCE [LARGE SCALE GENOMIC DNA]</scope>
    <source>
        <strain evidence="9">NBRC 102515 / DSM 9628</strain>
    </source>
</reference>
<keyword evidence="5 6" id="KW-0472">Membrane</keyword>
<accession>W0V1C6</accession>
<evidence type="ECO:0000259" key="7">
    <source>
        <dbReference type="PROSITE" id="PS50850"/>
    </source>
</evidence>
<feature type="transmembrane region" description="Helical" evidence="6">
    <location>
        <begin position="16"/>
        <end position="35"/>
    </location>
</feature>
<dbReference type="Pfam" id="PF07690">
    <property type="entry name" value="MFS_1"/>
    <property type="match status" value="1"/>
</dbReference>
<organism evidence="8 9">
    <name type="scientific">Janthinobacterium agaricidamnosum NBRC 102515 = DSM 9628</name>
    <dbReference type="NCBI Taxonomy" id="1349767"/>
    <lineage>
        <taxon>Bacteria</taxon>
        <taxon>Pseudomonadati</taxon>
        <taxon>Pseudomonadota</taxon>
        <taxon>Betaproteobacteria</taxon>
        <taxon>Burkholderiales</taxon>
        <taxon>Oxalobacteraceae</taxon>
        <taxon>Janthinobacterium</taxon>
    </lineage>
</organism>
<dbReference type="GO" id="GO:0016020">
    <property type="term" value="C:membrane"/>
    <property type="evidence" value="ECO:0007669"/>
    <property type="project" value="UniProtKB-SubCell"/>
</dbReference>
<dbReference type="Proteomes" id="UP000027604">
    <property type="component" value="Chromosome I"/>
</dbReference>
<evidence type="ECO:0000313" key="9">
    <source>
        <dbReference type="Proteomes" id="UP000027604"/>
    </source>
</evidence>
<dbReference type="AlphaFoldDB" id="W0V1C6"/>
<protein>
    <submittedName>
        <fullName evidence="8">Putative membrane protein</fullName>
    </submittedName>
</protein>
<feature type="transmembrane region" description="Helical" evidence="6">
    <location>
        <begin position="339"/>
        <end position="358"/>
    </location>
</feature>
<dbReference type="SUPFAM" id="SSF103473">
    <property type="entry name" value="MFS general substrate transporter"/>
    <property type="match status" value="1"/>
</dbReference>
<evidence type="ECO:0000256" key="4">
    <source>
        <dbReference type="ARBA" id="ARBA00022989"/>
    </source>
</evidence>
<dbReference type="GO" id="GO:0022857">
    <property type="term" value="F:transmembrane transporter activity"/>
    <property type="evidence" value="ECO:0007669"/>
    <property type="project" value="InterPro"/>
</dbReference>
<feature type="domain" description="Major facilitator superfamily (MFS) profile" evidence="7">
    <location>
        <begin position="18"/>
        <end position="514"/>
    </location>
</feature>
<feature type="transmembrane region" description="Helical" evidence="6">
    <location>
        <begin position="205"/>
        <end position="225"/>
    </location>
</feature>
<feature type="transmembrane region" description="Helical" evidence="6">
    <location>
        <begin position="370"/>
        <end position="391"/>
    </location>
</feature>
<feature type="transmembrane region" description="Helical" evidence="6">
    <location>
        <begin position="277"/>
        <end position="298"/>
    </location>
</feature>
<name>W0V1C6_9BURK</name>
<feature type="transmembrane region" description="Helical" evidence="6">
    <location>
        <begin position="55"/>
        <end position="73"/>
    </location>
</feature>
<keyword evidence="4 6" id="KW-1133">Transmembrane helix</keyword>
<feature type="transmembrane region" description="Helical" evidence="6">
    <location>
        <begin position="310"/>
        <end position="330"/>
    </location>
</feature>
<dbReference type="STRING" id="1349767.GJA_1021"/>
<feature type="transmembrane region" description="Helical" evidence="6">
    <location>
        <begin position="80"/>
        <end position="101"/>
    </location>
</feature>
<dbReference type="PROSITE" id="PS50850">
    <property type="entry name" value="MFS"/>
    <property type="match status" value="1"/>
</dbReference>
<evidence type="ECO:0000256" key="6">
    <source>
        <dbReference type="SAM" id="Phobius"/>
    </source>
</evidence>
<feature type="transmembrane region" description="Helical" evidence="6">
    <location>
        <begin position="491"/>
        <end position="508"/>
    </location>
</feature>
<feature type="transmembrane region" description="Helical" evidence="6">
    <location>
        <begin position="143"/>
        <end position="161"/>
    </location>
</feature>
<dbReference type="KEGG" id="jag:GJA_1021"/>
<evidence type="ECO:0000256" key="3">
    <source>
        <dbReference type="ARBA" id="ARBA00022692"/>
    </source>
</evidence>
<dbReference type="PANTHER" id="PTHR42718:SF9">
    <property type="entry name" value="MAJOR FACILITATOR SUPERFAMILY MULTIDRUG TRANSPORTER MFSC"/>
    <property type="match status" value="1"/>
</dbReference>
<feature type="transmembrane region" description="Helical" evidence="6">
    <location>
        <begin position="398"/>
        <end position="420"/>
    </location>
</feature>
<gene>
    <name evidence="8" type="ORF">GJA_1021</name>
</gene>
<dbReference type="InterPro" id="IPR020846">
    <property type="entry name" value="MFS_dom"/>
</dbReference>
<proteinExistence type="predicted"/>
<dbReference type="InterPro" id="IPR036259">
    <property type="entry name" value="MFS_trans_sf"/>
</dbReference>